<dbReference type="SUPFAM" id="SSF47413">
    <property type="entry name" value="lambda repressor-like DNA-binding domains"/>
    <property type="match status" value="1"/>
</dbReference>
<sequence length="71" mass="8072">MMRVTRGADLGALVAERREKLGMSQQQLADESGVTRDWLNRFERGKSTVTLHRVLWVLSALNLEMSVEDGR</sequence>
<dbReference type="RefSeq" id="WP_316250230.1">
    <property type="nucleotide sequence ID" value="NZ_JAOPFX010000004.1"/>
</dbReference>
<dbReference type="CDD" id="cd00093">
    <property type="entry name" value="HTH_XRE"/>
    <property type="match status" value="1"/>
</dbReference>
<evidence type="ECO:0000259" key="1">
    <source>
        <dbReference type="PROSITE" id="PS50943"/>
    </source>
</evidence>
<name>A0ABW2HFP0_9MICO</name>
<accession>A0ABW2HFP0</accession>
<organism evidence="2 3">
    <name type="scientific">Microbacterium fluvii</name>
    <dbReference type="NCBI Taxonomy" id="415215"/>
    <lineage>
        <taxon>Bacteria</taxon>
        <taxon>Bacillati</taxon>
        <taxon>Actinomycetota</taxon>
        <taxon>Actinomycetes</taxon>
        <taxon>Micrococcales</taxon>
        <taxon>Microbacteriaceae</taxon>
        <taxon>Microbacterium</taxon>
    </lineage>
</organism>
<dbReference type="Proteomes" id="UP001596507">
    <property type="component" value="Unassembled WGS sequence"/>
</dbReference>
<dbReference type="InterPro" id="IPR001387">
    <property type="entry name" value="Cro/C1-type_HTH"/>
</dbReference>
<reference evidence="3" key="1">
    <citation type="journal article" date="2019" name="Int. J. Syst. Evol. Microbiol.">
        <title>The Global Catalogue of Microorganisms (GCM) 10K type strain sequencing project: providing services to taxonomists for standard genome sequencing and annotation.</title>
        <authorList>
            <consortium name="The Broad Institute Genomics Platform"/>
            <consortium name="The Broad Institute Genome Sequencing Center for Infectious Disease"/>
            <person name="Wu L."/>
            <person name="Ma J."/>
        </authorList>
    </citation>
    <scope>NUCLEOTIDE SEQUENCE [LARGE SCALE GENOMIC DNA]</scope>
    <source>
        <strain evidence="3">CGMCC 1.15772</strain>
    </source>
</reference>
<protein>
    <submittedName>
        <fullName evidence="2">Helix-turn-helix domain-containing protein</fullName>
    </submittedName>
</protein>
<dbReference type="EMBL" id="JBHTBE010000004">
    <property type="protein sequence ID" value="MFC7270133.1"/>
    <property type="molecule type" value="Genomic_DNA"/>
</dbReference>
<dbReference type="SMART" id="SM00530">
    <property type="entry name" value="HTH_XRE"/>
    <property type="match status" value="1"/>
</dbReference>
<gene>
    <name evidence="2" type="ORF">ACFQRL_14310</name>
</gene>
<keyword evidence="3" id="KW-1185">Reference proteome</keyword>
<dbReference type="Pfam" id="PF13560">
    <property type="entry name" value="HTH_31"/>
    <property type="match status" value="1"/>
</dbReference>
<evidence type="ECO:0000313" key="3">
    <source>
        <dbReference type="Proteomes" id="UP001596507"/>
    </source>
</evidence>
<proteinExistence type="predicted"/>
<dbReference type="InterPro" id="IPR010982">
    <property type="entry name" value="Lambda_DNA-bd_dom_sf"/>
</dbReference>
<dbReference type="Gene3D" id="1.10.260.40">
    <property type="entry name" value="lambda repressor-like DNA-binding domains"/>
    <property type="match status" value="1"/>
</dbReference>
<comment type="caution">
    <text evidence="2">The sequence shown here is derived from an EMBL/GenBank/DDBJ whole genome shotgun (WGS) entry which is preliminary data.</text>
</comment>
<feature type="domain" description="HTH cro/C1-type" evidence="1">
    <location>
        <begin position="14"/>
        <end position="68"/>
    </location>
</feature>
<dbReference type="PROSITE" id="PS50943">
    <property type="entry name" value="HTH_CROC1"/>
    <property type="match status" value="1"/>
</dbReference>
<evidence type="ECO:0000313" key="2">
    <source>
        <dbReference type="EMBL" id="MFC7270133.1"/>
    </source>
</evidence>